<evidence type="ECO:0000256" key="3">
    <source>
        <dbReference type="ARBA" id="ARBA00022884"/>
    </source>
</evidence>
<dbReference type="GO" id="GO:0019843">
    <property type="term" value="F:rRNA binding"/>
    <property type="evidence" value="ECO:0007669"/>
    <property type="project" value="UniProtKB-UniRule"/>
</dbReference>
<keyword evidence="4 8" id="KW-0689">Ribosomal protein</keyword>
<dbReference type="NCBIfam" id="TIGR01079">
    <property type="entry name" value="rplX_bact"/>
    <property type="match status" value="1"/>
</dbReference>
<sequence length="109" mass="12023">MAGIKIKRNDKVEVIAGKDKGKQGRVLRVIAEKNRVLVEGVMMVKKHVKPNPQRNIKGGIAEQEATIHISNVMLLDGDGKKTRIGSRFEGDTKVRFSKTSGSTIAEKKK</sequence>
<dbReference type="PANTHER" id="PTHR12903">
    <property type="entry name" value="MITOCHONDRIAL RIBOSOMAL PROTEIN L24"/>
    <property type="match status" value="1"/>
</dbReference>
<keyword evidence="5 8" id="KW-0687">Ribonucleoprotein</keyword>
<reference evidence="11" key="2">
    <citation type="journal article" date="2024" name="Environ. Microbiol.">
        <title>Genome analysis and description of Tunturibacter gen. nov. expands the diversity of Terriglobia in tundra soils.</title>
        <authorList>
            <person name="Messyasz A."/>
            <person name="Mannisto M.K."/>
            <person name="Kerkhof L.J."/>
            <person name="Haggblom M.M."/>
        </authorList>
    </citation>
    <scope>NUCLEOTIDE SEQUENCE</scope>
    <source>
        <strain evidence="11">X5P6</strain>
    </source>
</reference>
<evidence type="ECO:0000313" key="11">
    <source>
        <dbReference type="EMBL" id="XCB34678.1"/>
    </source>
</evidence>
<dbReference type="InterPro" id="IPR057264">
    <property type="entry name" value="Ribosomal_uL24_C"/>
</dbReference>
<comment type="similarity">
    <text evidence="1 8 9">Belongs to the universal ribosomal protein uL24 family.</text>
</comment>
<dbReference type="RefSeq" id="WP_353066036.1">
    <property type="nucleotide sequence ID" value="NZ_CP132942.1"/>
</dbReference>
<feature type="domain" description="KOW" evidence="10">
    <location>
        <begin position="5"/>
        <end position="32"/>
    </location>
</feature>
<dbReference type="InterPro" id="IPR005825">
    <property type="entry name" value="Ribosomal_uL24_CS"/>
</dbReference>
<dbReference type="HAMAP" id="MF_01326_B">
    <property type="entry name" value="Ribosomal_uL24_B"/>
    <property type="match status" value="1"/>
</dbReference>
<organism evidence="11">
    <name type="scientific">Tunturiibacter psychrotolerans</name>
    <dbReference type="NCBI Taxonomy" id="3069686"/>
    <lineage>
        <taxon>Bacteria</taxon>
        <taxon>Pseudomonadati</taxon>
        <taxon>Acidobacteriota</taxon>
        <taxon>Terriglobia</taxon>
        <taxon>Terriglobales</taxon>
        <taxon>Acidobacteriaceae</taxon>
        <taxon>Tunturiibacter</taxon>
    </lineage>
</organism>
<dbReference type="GO" id="GO:0005840">
    <property type="term" value="C:ribosome"/>
    <property type="evidence" value="ECO:0007669"/>
    <property type="project" value="UniProtKB-KW"/>
</dbReference>
<dbReference type="EMBL" id="CP132942">
    <property type="protein sequence ID" value="XCB34678.1"/>
    <property type="molecule type" value="Genomic_DNA"/>
</dbReference>
<evidence type="ECO:0000259" key="10">
    <source>
        <dbReference type="SMART" id="SM00739"/>
    </source>
</evidence>
<accession>A0AAU7ZUP1</accession>
<dbReference type="SUPFAM" id="SSF50104">
    <property type="entry name" value="Translation proteins SH3-like domain"/>
    <property type="match status" value="1"/>
</dbReference>
<dbReference type="SMART" id="SM00739">
    <property type="entry name" value="KOW"/>
    <property type="match status" value="1"/>
</dbReference>
<evidence type="ECO:0000256" key="8">
    <source>
        <dbReference type="HAMAP-Rule" id="MF_01326"/>
    </source>
</evidence>
<dbReference type="GO" id="GO:0003735">
    <property type="term" value="F:structural constituent of ribosome"/>
    <property type="evidence" value="ECO:0007669"/>
    <property type="project" value="InterPro"/>
</dbReference>
<dbReference type="Pfam" id="PF17136">
    <property type="entry name" value="ribosomal_L24"/>
    <property type="match status" value="1"/>
</dbReference>
<dbReference type="FunFam" id="2.30.30.30:FF:000004">
    <property type="entry name" value="50S ribosomal protein L24"/>
    <property type="match status" value="1"/>
</dbReference>
<protein>
    <recommendedName>
        <fullName evidence="6 8">Large ribosomal subunit protein uL24</fullName>
    </recommendedName>
</protein>
<gene>
    <name evidence="8 11" type="primary">rplX</name>
    <name evidence="11" type="ORF">RBB77_07230</name>
</gene>
<dbReference type="CDD" id="cd06089">
    <property type="entry name" value="KOW_RPL26"/>
    <property type="match status" value="1"/>
</dbReference>
<reference evidence="11" key="1">
    <citation type="submission" date="2023-08" db="EMBL/GenBank/DDBJ databases">
        <authorList>
            <person name="Messyasz A."/>
            <person name="Mannisto M.K."/>
            <person name="Kerkhof L.J."/>
            <person name="Haggblom M."/>
        </authorList>
    </citation>
    <scope>NUCLEOTIDE SEQUENCE</scope>
    <source>
        <strain evidence="11">X5P6</strain>
    </source>
</reference>
<dbReference type="InterPro" id="IPR041988">
    <property type="entry name" value="Ribosomal_uL24_KOW"/>
</dbReference>
<dbReference type="InterPro" id="IPR003256">
    <property type="entry name" value="Ribosomal_uL24"/>
</dbReference>
<evidence type="ECO:0000256" key="2">
    <source>
        <dbReference type="ARBA" id="ARBA00022730"/>
    </source>
</evidence>
<dbReference type="Pfam" id="PF00467">
    <property type="entry name" value="KOW"/>
    <property type="match status" value="1"/>
</dbReference>
<dbReference type="PROSITE" id="PS01108">
    <property type="entry name" value="RIBOSOMAL_L24"/>
    <property type="match status" value="1"/>
</dbReference>
<dbReference type="KEGG" id="tpsc:RBB77_07230"/>
<comment type="subunit">
    <text evidence="8">Part of the 50S ribosomal subunit.</text>
</comment>
<dbReference type="InterPro" id="IPR005824">
    <property type="entry name" value="KOW"/>
</dbReference>
<evidence type="ECO:0000256" key="5">
    <source>
        <dbReference type="ARBA" id="ARBA00023274"/>
    </source>
</evidence>
<proteinExistence type="inferred from homology"/>
<comment type="function">
    <text evidence="7 8">One of the proteins that surrounds the polypeptide exit tunnel on the outside of the subunit.</text>
</comment>
<name>A0AAU7ZUP1_9BACT</name>
<keyword evidence="2 8" id="KW-0699">rRNA-binding</keyword>
<dbReference type="Gene3D" id="2.30.30.30">
    <property type="match status" value="1"/>
</dbReference>
<evidence type="ECO:0000256" key="6">
    <source>
        <dbReference type="ARBA" id="ARBA00035206"/>
    </source>
</evidence>
<evidence type="ECO:0000256" key="4">
    <source>
        <dbReference type="ARBA" id="ARBA00022980"/>
    </source>
</evidence>
<evidence type="ECO:0000256" key="1">
    <source>
        <dbReference type="ARBA" id="ARBA00010618"/>
    </source>
</evidence>
<dbReference type="InterPro" id="IPR014722">
    <property type="entry name" value="Rib_uL2_dom2"/>
</dbReference>
<evidence type="ECO:0000256" key="7">
    <source>
        <dbReference type="ARBA" id="ARBA00058688"/>
    </source>
</evidence>
<evidence type="ECO:0000256" key="9">
    <source>
        <dbReference type="RuleBase" id="RU003477"/>
    </source>
</evidence>
<keyword evidence="3 8" id="KW-0694">RNA-binding</keyword>
<comment type="function">
    <text evidence="8">One of two assembly initiator proteins, it binds directly to the 5'-end of the 23S rRNA, where it nucleates assembly of the 50S subunit.</text>
</comment>
<dbReference type="InterPro" id="IPR008991">
    <property type="entry name" value="Translation_prot_SH3-like_sf"/>
</dbReference>
<dbReference type="GO" id="GO:0006412">
    <property type="term" value="P:translation"/>
    <property type="evidence" value="ECO:0007669"/>
    <property type="project" value="UniProtKB-UniRule"/>
</dbReference>
<dbReference type="GO" id="GO:1990904">
    <property type="term" value="C:ribonucleoprotein complex"/>
    <property type="evidence" value="ECO:0007669"/>
    <property type="project" value="UniProtKB-KW"/>
</dbReference>
<dbReference type="AlphaFoldDB" id="A0AAU7ZUP1"/>